<feature type="domain" description="Coenzyme Q-binding protein COQ10 START" evidence="2">
    <location>
        <begin position="10"/>
        <end position="141"/>
    </location>
</feature>
<accession>A0ABS5G495</accession>
<protein>
    <submittedName>
        <fullName evidence="3">Type II toxin-antitoxin system RatA family toxin</fullName>
    </submittedName>
</protein>
<reference evidence="4" key="1">
    <citation type="journal article" date="2021" name="ISME J.">
        <title>Evolutionary origin and ecological implication of a unique nif island in free-living Bradyrhizobium lineages.</title>
        <authorList>
            <person name="Tao J."/>
        </authorList>
    </citation>
    <scope>NUCLEOTIDE SEQUENCE [LARGE SCALE GENOMIC DNA]</scope>
    <source>
        <strain evidence="4">SZCCT0094</strain>
    </source>
</reference>
<dbReference type="EMBL" id="JAFCLK010000008">
    <property type="protein sequence ID" value="MBR1136073.1"/>
    <property type="molecule type" value="Genomic_DNA"/>
</dbReference>
<evidence type="ECO:0000256" key="1">
    <source>
        <dbReference type="ARBA" id="ARBA00008918"/>
    </source>
</evidence>
<dbReference type="Pfam" id="PF03364">
    <property type="entry name" value="Polyketide_cyc"/>
    <property type="match status" value="1"/>
</dbReference>
<organism evidence="3 4">
    <name type="scientific">Bradyrhizobium denitrificans</name>
    <dbReference type="NCBI Taxonomy" id="2734912"/>
    <lineage>
        <taxon>Bacteria</taxon>
        <taxon>Pseudomonadati</taxon>
        <taxon>Pseudomonadota</taxon>
        <taxon>Alphaproteobacteria</taxon>
        <taxon>Hyphomicrobiales</taxon>
        <taxon>Nitrobacteraceae</taxon>
        <taxon>Bradyrhizobium</taxon>
    </lineage>
</organism>
<evidence type="ECO:0000313" key="4">
    <source>
        <dbReference type="Proteomes" id="UP001314635"/>
    </source>
</evidence>
<comment type="caution">
    <text evidence="3">The sequence shown here is derived from an EMBL/GenBank/DDBJ whole genome shotgun (WGS) entry which is preliminary data.</text>
</comment>
<dbReference type="InterPro" id="IPR044996">
    <property type="entry name" value="COQ10-like"/>
</dbReference>
<comment type="similarity">
    <text evidence="1">Belongs to the ribosome association toxin RatA family.</text>
</comment>
<dbReference type="SUPFAM" id="SSF55961">
    <property type="entry name" value="Bet v1-like"/>
    <property type="match status" value="1"/>
</dbReference>
<proteinExistence type="inferred from homology"/>
<evidence type="ECO:0000259" key="2">
    <source>
        <dbReference type="Pfam" id="PF03364"/>
    </source>
</evidence>
<dbReference type="PANTHER" id="PTHR12901">
    <property type="entry name" value="SPERM PROTEIN HOMOLOG"/>
    <property type="match status" value="1"/>
</dbReference>
<dbReference type="CDD" id="cd07813">
    <property type="entry name" value="COQ10p_like"/>
    <property type="match status" value="1"/>
</dbReference>
<dbReference type="Proteomes" id="UP001314635">
    <property type="component" value="Unassembled WGS sequence"/>
</dbReference>
<evidence type="ECO:0000313" key="3">
    <source>
        <dbReference type="EMBL" id="MBR1136073.1"/>
    </source>
</evidence>
<gene>
    <name evidence="3" type="ORF">JQ619_09875</name>
</gene>
<keyword evidence="4" id="KW-1185">Reference proteome</keyword>
<dbReference type="RefSeq" id="WP_172236452.1">
    <property type="nucleotide sequence ID" value="NZ_JABFDP010000009.1"/>
</dbReference>
<dbReference type="InterPro" id="IPR005031">
    <property type="entry name" value="COQ10_START"/>
</dbReference>
<name>A0ABS5G495_9BRAD</name>
<dbReference type="InterPro" id="IPR023393">
    <property type="entry name" value="START-like_dom_sf"/>
</dbReference>
<sequence>MPRFSNKRRVPHTADQMFDLVADVERYPEFVPLCERLVVRQRSQKPDGLEVIVADMTVSFKLVKETFTSRVTLDRAGRKILVEYVSGPFSSLENRWSFEPREQGACEVTFFIAYEFKSRMLAMLMGSMFDTIFARMSAAFEKRADAIYGRKPAVSST</sequence>
<dbReference type="PANTHER" id="PTHR12901:SF10">
    <property type="entry name" value="COENZYME Q-BINDING PROTEIN COQ10, MITOCHONDRIAL"/>
    <property type="match status" value="1"/>
</dbReference>
<dbReference type="Gene3D" id="3.30.530.20">
    <property type="match status" value="1"/>
</dbReference>